<evidence type="ECO:0000313" key="1">
    <source>
        <dbReference type="EMBL" id="AES89676.1"/>
    </source>
</evidence>
<protein>
    <submittedName>
        <fullName evidence="1 2">Uncharacterized protein</fullName>
    </submittedName>
</protein>
<sequence length="91" mass="10095">MAREYPNPLGTVMGFNFSSLLDMSRVTGKYMGVEDGDGEDKTRPHPASLSSLLTCTTFLHHLVFLELLQYIIHEIRLGPGPGPNSRTNHPL</sequence>
<dbReference type="Proteomes" id="UP000002051">
    <property type="component" value="Chromosome 4"/>
</dbReference>
<keyword evidence="3" id="KW-1185">Reference proteome</keyword>
<gene>
    <name evidence="1" type="ordered locus">MTR_4g078450</name>
</gene>
<reference evidence="1 3" key="2">
    <citation type="journal article" date="2014" name="BMC Genomics">
        <title>An improved genome release (version Mt4.0) for the model legume Medicago truncatula.</title>
        <authorList>
            <person name="Tang H."/>
            <person name="Krishnakumar V."/>
            <person name="Bidwell S."/>
            <person name="Rosen B."/>
            <person name="Chan A."/>
            <person name="Zhou S."/>
            <person name="Gentzbittel L."/>
            <person name="Childs K.L."/>
            <person name="Yandell M."/>
            <person name="Gundlach H."/>
            <person name="Mayer K.F."/>
            <person name="Schwartz D.C."/>
            <person name="Town C.D."/>
        </authorList>
    </citation>
    <scope>GENOME REANNOTATION</scope>
    <source>
        <strain evidence="2 3">cv. Jemalong A17</strain>
    </source>
</reference>
<dbReference type="HOGENOM" id="CLU_2430411_0_0_1"/>
<accession>G7JTU7</accession>
<dbReference type="AlphaFoldDB" id="G7JTU7"/>
<proteinExistence type="predicted"/>
<dbReference type="EnsemblPlants" id="AES89676">
    <property type="protein sequence ID" value="AES89676"/>
    <property type="gene ID" value="MTR_4g078450"/>
</dbReference>
<dbReference type="PaxDb" id="3880-AES89676"/>
<dbReference type="EMBL" id="CM001220">
    <property type="protein sequence ID" value="AES89676.1"/>
    <property type="molecule type" value="Genomic_DNA"/>
</dbReference>
<evidence type="ECO:0000313" key="2">
    <source>
        <dbReference type="EnsemblPlants" id="AES89676"/>
    </source>
</evidence>
<name>G7JTU7_MEDTR</name>
<reference evidence="2" key="3">
    <citation type="submission" date="2015-04" db="UniProtKB">
        <authorList>
            <consortium name="EnsemblPlants"/>
        </authorList>
    </citation>
    <scope>IDENTIFICATION</scope>
    <source>
        <strain evidence="2">cv. Jemalong A17</strain>
    </source>
</reference>
<organism evidence="1 3">
    <name type="scientific">Medicago truncatula</name>
    <name type="common">Barrel medic</name>
    <name type="synonym">Medicago tribuloides</name>
    <dbReference type="NCBI Taxonomy" id="3880"/>
    <lineage>
        <taxon>Eukaryota</taxon>
        <taxon>Viridiplantae</taxon>
        <taxon>Streptophyta</taxon>
        <taxon>Embryophyta</taxon>
        <taxon>Tracheophyta</taxon>
        <taxon>Spermatophyta</taxon>
        <taxon>Magnoliopsida</taxon>
        <taxon>eudicotyledons</taxon>
        <taxon>Gunneridae</taxon>
        <taxon>Pentapetalae</taxon>
        <taxon>rosids</taxon>
        <taxon>fabids</taxon>
        <taxon>Fabales</taxon>
        <taxon>Fabaceae</taxon>
        <taxon>Papilionoideae</taxon>
        <taxon>50 kb inversion clade</taxon>
        <taxon>NPAAA clade</taxon>
        <taxon>Hologalegina</taxon>
        <taxon>IRL clade</taxon>
        <taxon>Trifolieae</taxon>
        <taxon>Medicago</taxon>
    </lineage>
</organism>
<reference evidence="1 3" key="1">
    <citation type="journal article" date="2011" name="Nature">
        <title>The Medicago genome provides insight into the evolution of rhizobial symbioses.</title>
        <authorList>
            <person name="Young N.D."/>
            <person name="Debelle F."/>
            <person name="Oldroyd G.E."/>
            <person name="Geurts R."/>
            <person name="Cannon S.B."/>
            <person name="Udvardi M.K."/>
            <person name="Benedito V.A."/>
            <person name="Mayer K.F."/>
            <person name="Gouzy J."/>
            <person name="Schoof H."/>
            <person name="Van de Peer Y."/>
            <person name="Proost S."/>
            <person name="Cook D.R."/>
            <person name="Meyers B.C."/>
            <person name="Spannagl M."/>
            <person name="Cheung F."/>
            <person name="De Mita S."/>
            <person name="Krishnakumar V."/>
            <person name="Gundlach H."/>
            <person name="Zhou S."/>
            <person name="Mudge J."/>
            <person name="Bharti A.K."/>
            <person name="Murray J.D."/>
            <person name="Naoumkina M.A."/>
            <person name="Rosen B."/>
            <person name="Silverstein K.A."/>
            <person name="Tang H."/>
            <person name="Rombauts S."/>
            <person name="Zhao P.X."/>
            <person name="Zhou P."/>
            <person name="Barbe V."/>
            <person name="Bardou P."/>
            <person name="Bechner M."/>
            <person name="Bellec A."/>
            <person name="Berger A."/>
            <person name="Berges H."/>
            <person name="Bidwell S."/>
            <person name="Bisseling T."/>
            <person name="Choisne N."/>
            <person name="Couloux A."/>
            <person name="Denny R."/>
            <person name="Deshpande S."/>
            <person name="Dai X."/>
            <person name="Doyle J.J."/>
            <person name="Dudez A.M."/>
            <person name="Farmer A.D."/>
            <person name="Fouteau S."/>
            <person name="Franken C."/>
            <person name="Gibelin C."/>
            <person name="Gish J."/>
            <person name="Goldstein S."/>
            <person name="Gonzalez A.J."/>
            <person name="Green P.J."/>
            <person name="Hallab A."/>
            <person name="Hartog M."/>
            <person name="Hua A."/>
            <person name="Humphray S.J."/>
            <person name="Jeong D.H."/>
            <person name="Jing Y."/>
            <person name="Jocker A."/>
            <person name="Kenton S.M."/>
            <person name="Kim D.J."/>
            <person name="Klee K."/>
            <person name="Lai H."/>
            <person name="Lang C."/>
            <person name="Lin S."/>
            <person name="Macmil S.L."/>
            <person name="Magdelenat G."/>
            <person name="Matthews L."/>
            <person name="McCorrison J."/>
            <person name="Monaghan E.L."/>
            <person name="Mun J.H."/>
            <person name="Najar F.Z."/>
            <person name="Nicholson C."/>
            <person name="Noirot C."/>
            <person name="O'Bleness M."/>
            <person name="Paule C.R."/>
            <person name="Poulain J."/>
            <person name="Prion F."/>
            <person name="Qin B."/>
            <person name="Qu C."/>
            <person name="Retzel E.F."/>
            <person name="Riddle C."/>
            <person name="Sallet E."/>
            <person name="Samain S."/>
            <person name="Samson N."/>
            <person name="Sanders I."/>
            <person name="Saurat O."/>
            <person name="Scarpelli C."/>
            <person name="Schiex T."/>
            <person name="Segurens B."/>
            <person name="Severin A.J."/>
            <person name="Sherrier D.J."/>
            <person name="Shi R."/>
            <person name="Sims S."/>
            <person name="Singer S.R."/>
            <person name="Sinharoy S."/>
            <person name="Sterck L."/>
            <person name="Viollet A."/>
            <person name="Wang B.B."/>
            <person name="Wang K."/>
            <person name="Wang M."/>
            <person name="Wang X."/>
            <person name="Warfsmann J."/>
            <person name="Weissenbach J."/>
            <person name="White D.D."/>
            <person name="White J.D."/>
            <person name="Wiley G.B."/>
            <person name="Wincker P."/>
            <person name="Xing Y."/>
            <person name="Yang L."/>
            <person name="Yao Z."/>
            <person name="Ying F."/>
            <person name="Zhai J."/>
            <person name="Zhou L."/>
            <person name="Zuber A."/>
            <person name="Denarie J."/>
            <person name="Dixon R.A."/>
            <person name="May G.D."/>
            <person name="Schwartz D.C."/>
            <person name="Rogers J."/>
            <person name="Quetier F."/>
            <person name="Town C.D."/>
            <person name="Roe B.A."/>
        </authorList>
    </citation>
    <scope>NUCLEOTIDE SEQUENCE [LARGE SCALE GENOMIC DNA]</scope>
    <source>
        <strain evidence="1">A17</strain>
        <strain evidence="2 3">cv. Jemalong A17</strain>
    </source>
</reference>
<evidence type="ECO:0000313" key="3">
    <source>
        <dbReference type="Proteomes" id="UP000002051"/>
    </source>
</evidence>